<dbReference type="Proteomes" id="UP000000430">
    <property type="component" value="Chromosome"/>
</dbReference>
<sequence length="229" mass="27016">MIVMRALMNKYKLFKFESSLSFHELKDRLVDNNNYHDSSFDLKTIRLTDKELCFNFVENKLMETYLLDVYGNQQLIKYLQVDSFEFQIILKDKDIFLLIINAPRSLKIFKQTIAEILDYQISITDIQINPIEWIERLEFSSEHSFEIHSLEIKDIIFNSSTNGSMTIKSQIDLRKTYENNVKSNNYKICKALIINDSYFKGRFILSKDASFQLDCMNSKALIDLLLINL</sequence>
<dbReference type="EMBL" id="CR543861">
    <property type="protein sequence ID" value="CAG68992.1"/>
    <property type="molecule type" value="Genomic_DNA"/>
</dbReference>
<accession>Q6FAC1</accession>
<proteinExistence type="predicted"/>
<dbReference type="HOGENOM" id="CLU_1207691_0_0_6"/>
<dbReference type="KEGG" id="aci:ACIAD2193"/>
<evidence type="ECO:0000313" key="2">
    <source>
        <dbReference type="Proteomes" id="UP000000430"/>
    </source>
</evidence>
<dbReference type="AlphaFoldDB" id="Q6FAC1"/>
<name>Q6FAC1_ACIAD</name>
<dbReference type="STRING" id="202950.GCA_001485005_00198"/>
<protein>
    <submittedName>
        <fullName evidence="1">Uncharacterized protein</fullName>
    </submittedName>
</protein>
<gene>
    <name evidence="1" type="ordered locus">ACIAD2193</name>
</gene>
<evidence type="ECO:0000313" key="1">
    <source>
        <dbReference type="EMBL" id="CAG68992.1"/>
    </source>
</evidence>
<organism evidence="1 2">
    <name type="scientific">Acinetobacter baylyi (strain ATCC 33305 / BD413 / ADP1)</name>
    <dbReference type="NCBI Taxonomy" id="62977"/>
    <lineage>
        <taxon>Bacteria</taxon>
        <taxon>Pseudomonadati</taxon>
        <taxon>Pseudomonadota</taxon>
        <taxon>Gammaproteobacteria</taxon>
        <taxon>Moraxellales</taxon>
        <taxon>Moraxellaceae</taxon>
        <taxon>Acinetobacter</taxon>
    </lineage>
</organism>
<reference evidence="1 2" key="1">
    <citation type="journal article" date="2004" name="Nucleic Acids Res.">
        <title>Unique features revealed by the genome sequence of Acinetobacter sp. ADP1, a versatile and naturally transformation competent bacterium.</title>
        <authorList>
            <person name="Barbe V."/>
            <person name="Vallenet D."/>
            <person name="Fonknechten N."/>
            <person name="Kreimeyer A."/>
            <person name="Oztas S."/>
            <person name="Labarre L."/>
            <person name="Cruveiller S."/>
            <person name="Robert C."/>
            <person name="Duprat S."/>
            <person name="Wincker P."/>
            <person name="Ornston L.N."/>
            <person name="Weissenbach J."/>
            <person name="Marliere P."/>
            <person name="Cohen G.N."/>
            <person name="Medigue C."/>
        </authorList>
    </citation>
    <scope>NUCLEOTIDE SEQUENCE [LARGE SCALE GENOMIC DNA]</scope>
    <source>
        <strain evidence="2">ATCC 33305 / BD413 / ADP1</strain>
    </source>
</reference>